<dbReference type="Gene3D" id="3.90.10.10">
    <property type="entry name" value="Cytochrome C3"/>
    <property type="match status" value="1"/>
</dbReference>
<sequence>MRLGKTVWVAVLVINVVFFALLFLPRAAAATQADSAKLINEKCLQCHGNRDFQITRNGEKINLYIDPEEYQNSMHGTNACTTCHSDNQEIPHTQVAYGRKLALKVVQNCEKCHVNVNSVYRTSAHGKLEEENAGAALCSDCHGSHNIYKKEDPRSSVHRQNVAHTCQQCHQGEVMESYEESFHGKAVSLGSKKAATCVDCHGSHNILGQENPESTVHKNNVPETCAQCHIKPRPNFAKGVEHWVFKPEGPGKPMYYTLKFFTWLTIITITLLIIHIELELFRKLKDLKQGHQGSH</sequence>
<feature type="domain" description="Cytochrome c7-like" evidence="3">
    <location>
        <begin position="36"/>
        <end position="113"/>
    </location>
</feature>
<protein>
    <recommendedName>
        <fullName evidence="3">Cytochrome c7-like domain-containing protein</fullName>
    </recommendedName>
</protein>
<evidence type="ECO:0000313" key="5">
    <source>
        <dbReference type="Proteomes" id="UP000197032"/>
    </source>
</evidence>
<organism evidence="4 5">
    <name type="scientific">Calderihabitans maritimus</name>
    <dbReference type="NCBI Taxonomy" id="1246530"/>
    <lineage>
        <taxon>Bacteria</taxon>
        <taxon>Bacillati</taxon>
        <taxon>Bacillota</taxon>
        <taxon>Clostridia</taxon>
        <taxon>Neomoorellales</taxon>
        <taxon>Calderihabitantaceae</taxon>
        <taxon>Calderihabitans</taxon>
    </lineage>
</organism>
<accession>A0A1Z5HPI7</accession>
<proteinExistence type="predicted"/>
<keyword evidence="2" id="KW-0812">Transmembrane</keyword>
<feature type="transmembrane region" description="Helical" evidence="2">
    <location>
        <begin position="260"/>
        <end position="278"/>
    </location>
</feature>
<dbReference type="Gene3D" id="1.10.780.10">
    <property type="entry name" value="Hydroxylamine Oxidoreductase, Chain A, domain 1"/>
    <property type="match status" value="1"/>
</dbReference>
<dbReference type="PANTHER" id="PTHR35038">
    <property type="entry name" value="DISSIMILATORY SULFITE REDUCTASE SIRA"/>
    <property type="match status" value="1"/>
</dbReference>
<keyword evidence="1" id="KW-0732">Signal</keyword>
<keyword evidence="2" id="KW-0472">Membrane</keyword>
<dbReference type="AlphaFoldDB" id="A0A1Z5HPI7"/>
<keyword evidence="5" id="KW-1185">Reference proteome</keyword>
<dbReference type="Pfam" id="PF14522">
    <property type="entry name" value="Cytochrome_C7"/>
    <property type="match status" value="1"/>
</dbReference>
<dbReference type="RefSeq" id="WP_088552977.1">
    <property type="nucleotide sequence ID" value="NZ_BDGJ01000018.1"/>
</dbReference>
<reference evidence="5" key="1">
    <citation type="journal article" date="2017" name="Appl. Environ. Microbiol.">
        <title>Genomic analysis of Calderihabitans maritimus KKC1, a thermophilic hydrogenogenic carboxydotrophic bacterium isolated from marine sediment.</title>
        <authorList>
            <person name="Omae K."/>
            <person name="Yoneda Y."/>
            <person name="Fukuyama Y."/>
            <person name="Yoshida T."/>
            <person name="Sako Y."/>
        </authorList>
    </citation>
    <scope>NUCLEOTIDE SEQUENCE [LARGE SCALE GENOMIC DNA]</scope>
    <source>
        <strain evidence="5">KKC1</strain>
    </source>
</reference>
<dbReference type="Proteomes" id="UP000197032">
    <property type="component" value="Unassembled WGS sequence"/>
</dbReference>
<evidence type="ECO:0000313" key="4">
    <source>
        <dbReference type="EMBL" id="GAW91446.1"/>
    </source>
</evidence>
<evidence type="ECO:0000259" key="3">
    <source>
        <dbReference type="Pfam" id="PF14522"/>
    </source>
</evidence>
<evidence type="ECO:0000256" key="2">
    <source>
        <dbReference type="SAM" id="Phobius"/>
    </source>
</evidence>
<gene>
    <name evidence="4" type="ORF">KKC1_06080</name>
</gene>
<dbReference type="InterPro" id="IPR051829">
    <property type="entry name" value="Multiheme_Cytochr_ET"/>
</dbReference>
<name>A0A1Z5HPI7_9FIRM</name>
<dbReference type="InterPro" id="IPR029467">
    <property type="entry name" value="Cyt_c7-like"/>
</dbReference>
<comment type="caution">
    <text evidence="4">The sequence shown here is derived from an EMBL/GenBank/DDBJ whole genome shotgun (WGS) entry which is preliminary data.</text>
</comment>
<keyword evidence="2" id="KW-1133">Transmembrane helix</keyword>
<dbReference type="EMBL" id="BDGJ01000018">
    <property type="protein sequence ID" value="GAW91446.1"/>
    <property type="molecule type" value="Genomic_DNA"/>
</dbReference>
<dbReference type="InterPro" id="IPR036280">
    <property type="entry name" value="Multihaem_cyt_sf"/>
</dbReference>
<evidence type="ECO:0000256" key="1">
    <source>
        <dbReference type="ARBA" id="ARBA00022729"/>
    </source>
</evidence>
<dbReference type="SUPFAM" id="SSF48695">
    <property type="entry name" value="Multiheme cytochromes"/>
    <property type="match status" value="1"/>
</dbReference>
<dbReference type="OrthoDB" id="9814800at2"/>